<gene>
    <name evidence="2" type="ordered locus">Sterm_3953</name>
</gene>
<keyword evidence="3" id="KW-1185">Reference proteome</keyword>
<evidence type="ECO:0000259" key="1">
    <source>
        <dbReference type="Pfam" id="PF01471"/>
    </source>
</evidence>
<accession>D1AGR5</accession>
<dbReference type="STRING" id="526218.Sterm_3953"/>
<evidence type="ECO:0000313" key="2">
    <source>
        <dbReference type="EMBL" id="ACZ10785.1"/>
    </source>
</evidence>
<reference evidence="2 3" key="2">
    <citation type="journal article" date="2010" name="Stand. Genomic Sci.">
        <title>Complete genome sequence of Sebaldella termitidis type strain (NCTC 11300).</title>
        <authorList>
            <person name="Harmon-Smith M."/>
            <person name="Celia L."/>
            <person name="Chertkov O."/>
            <person name="Lapidus A."/>
            <person name="Copeland A."/>
            <person name="Glavina Del Rio T."/>
            <person name="Nolan M."/>
            <person name="Lucas S."/>
            <person name="Tice H."/>
            <person name="Cheng J.F."/>
            <person name="Han C."/>
            <person name="Detter J.C."/>
            <person name="Bruce D."/>
            <person name="Goodwin L."/>
            <person name="Pitluck S."/>
            <person name="Pati A."/>
            <person name="Liolios K."/>
            <person name="Ivanova N."/>
            <person name="Mavromatis K."/>
            <person name="Mikhailova N."/>
            <person name="Chen A."/>
            <person name="Palaniappan K."/>
            <person name="Land M."/>
            <person name="Hauser L."/>
            <person name="Chang Y.J."/>
            <person name="Jeffries C.D."/>
            <person name="Brettin T."/>
            <person name="Goker M."/>
            <person name="Beck B."/>
            <person name="Bristow J."/>
            <person name="Eisen J.A."/>
            <person name="Markowitz V."/>
            <person name="Hugenholtz P."/>
            <person name="Kyrpides N.C."/>
            <person name="Klenk H.P."/>
            <person name="Chen F."/>
        </authorList>
    </citation>
    <scope>NUCLEOTIDE SEQUENCE [LARGE SCALE GENOMIC DNA]</scope>
    <source>
        <strain evidence="3">ATCC 33386 / NCTC 11300</strain>
    </source>
</reference>
<dbReference type="NCBIfam" id="NF033223">
    <property type="entry name" value="YHYH_alt"/>
    <property type="match status" value="1"/>
</dbReference>
<dbReference type="EMBL" id="CP001739">
    <property type="protein sequence ID" value="ACZ10785.1"/>
    <property type="molecule type" value="Genomic_DNA"/>
</dbReference>
<dbReference type="SUPFAM" id="SSF47090">
    <property type="entry name" value="PGBD-like"/>
    <property type="match status" value="1"/>
</dbReference>
<evidence type="ECO:0000313" key="3">
    <source>
        <dbReference type="Proteomes" id="UP000000845"/>
    </source>
</evidence>
<dbReference type="InterPro" id="IPR036365">
    <property type="entry name" value="PGBD-like_sf"/>
</dbReference>
<feature type="domain" description="Peptidoglycan binding-like" evidence="1">
    <location>
        <begin position="66"/>
        <end position="100"/>
    </location>
</feature>
<reference evidence="3" key="1">
    <citation type="submission" date="2009-09" db="EMBL/GenBank/DDBJ databases">
        <title>The complete chromosome of Sebaldella termitidis ATCC 33386.</title>
        <authorList>
            <consortium name="US DOE Joint Genome Institute (JGI-PGF)"/>
            <person name="Lucas S."/>
            <person name="Copeland A."/>
            <person name="Lapidus A."/>
            <person name="Glavina del Rio T."/>
            <person name="Dalin E."/>
            <person name="Tice H."/>
            <person name="Bruce D."/>
            <person name="Goodwin L."/>
            <person name="Pitluck S."/>
            <person name="Kyrpides N."/>
            <person name="Mavromatis K."/>
            <person name="Ivanova N."/>
            <person name="Mikhailova N."/>
            <person name="Sims D."/>
            <person name="Meincke L."/>
            <person name="Brettin T."/>
            <person name="Detter J.C."/>
            <person name="Han C."/>
            <person name="Larimer F."/>
            <person name="Land M."/>
            <person name="Hauser L."/>
            <person name="Markowitz V."/>
            <person name="Cheng J.F."/>
            <person name="Hugenholtz P."/>
            <person name="Woyke T."/>
            <person name="Wu D."/>
            <person name="Eisen J.A."/>
        </authorList>
    </citation>
    <scope>NUCLEOTIDE SEQUENCE [LARGE SCALE GENOMIC DNA]</scope>
    <source>
        <strain evidence="3">ATCC 33386 / NCTC 11300</strain>
    </source>
</reference>
<protein>
    <recommendedName>
        <fullName evidence="1">Peptidoglycan binding-like domain-containing protein</fullName>
    </recommendedName>
</protein>
<dbReference type="eggNOG" id="COG3409">
    <property type="taxonomic scope" value="Bacteria"/>
</dbReference>
<dbReference type="Pfam" id="PF01471">
    <property type="entry name" value="PG_binding_1"/>
    <property type="match status" value="1"/>
</dbReference>
<dbReference type="PROSITE" id="PS51257">
    <property type="entry name" value="PROKAR_LIPOPROTEIN"/>
    <property type="match status" value="1"/>
</dbReference>
<dbReference type="RefSeq" id="WP_012863360.1">
    <property type="nucleotide sequence ID" value="NC_013517.1"/>
</dbReference>
<dbReference type="AlphaFoldDB" id="D1AGR5"/>
<dbReference type="HOGENOM" id="CLU_2025123_0_0_0"/>
<dbReference type="Proteomes" id="UP000000845">
    <property type="component" value="Chromosome"/>
</dbReference>
<dbReference type="InterPro" id="IPR002477">
    <property type="entry name" value="Peptidoglycan-bd-like"/>
</dbReference>
<dbReference type="KEGG" id="str:Sterm_3953"/>
<proteinExistence type="predicted"/>
<sequence length="122" mass="13377">MKKILFLLFAVSIACYPHSGRTDSSGGHNCSAKSRAKGLCTGYHYHNSGISSGGKKVKVKSKSTTENKIKEMQMLLKDSGYYKGSIDGIMGSGTQNAAKRYLNDKNYNNDRLNYLLKANGLM</sequence>
<dbReference type="InterPro" id="IPR036366">
    <property type="entry name" value="PGBDSf"/>
</dbReference>
<name>D1AGR5_SEBTE</name>
<dbReference type="InterPro" id="IPR047773">
    <property type="entry name" value="YHYH_dom_bact"/>
</dbReference>
<dbReference type="Gene3D" id="1.10.101.10">
    <property type="entry name" value="PGBD-like superfamily/PGBD"/>
    <property type="match status" value="1"/>
</dbReference>
<organism evidence="2 3">
    <name type="scientific">Sebaldella termitidis (strain ATCC 33386 / NCTC 11300)</name>
    <dbReference type="NCBI Taxonomy" id="526218"/>
    <lineage>
        <taxon>Bacteria</taxon>
        <taxon>Fusobacteriati</taxon>
        <taxon>Fusobacteriota</taxon>
        <taxon>Fusobacteriia</taxon>
        <taxon>Fusobacteriales</taxon>
        <taxon>Leptotrichiaceae</taxon>
        <taxon>Sebaldella</taxon>
    </lineage>
</organism>